<dbReference type="SUPFAM" id="SSF50630">
    <property type="entry name" value="Acid proteases"/>
    <property type="match status" value="1"/>
</dbReference>
<gene>
    <name evidence="4" type="primary">Necator_chrV.g18892</name>
    <name evidence="4" type="ORF">RB195_014101</name>
</gene>
<dbReference type="SUPFAM" id="SSF57756">
    <property type="entry name" value="Retrovirus zinc finger-like domains"/>
    <property type="match status" value="1"/>
</dbReference>
<feature type="domain" description="CCHC-type" evidence="3">
    <location>
        <begin position="86"/>
        <end position="101"/>
    </location>
</feature>
<keyword evidence="5" id="KW-1185">Reference proteome</keyword>
<dbReference type="InterPro" id="IPR021109">
    <property type="entry name" value="Peptidase_aspartic_dom_sf"/>
</dbReference>
<dbReference type="Gene3D" id="4.10.60.10">
    <property type="entry name" value="Zinc finger, CCHC-type"/>
    <property type="match status" value="1"/>
</dbReference>
<evidence type="ECO:0000259" key="3">
    <source>
        <dbReference type="PROSITE" id="PS50158"/>
    </source>
</evidence>
<dbReference type="SMART" id="SM00343">
    <property type="entry name" value="ZnF_C2HC"/>
    <property type="match status" value="2"/>
</dbReference>
<comment type="caution">
    <text evidence="4">The sequence shown here is derived from an EMBL/GenBank/DDBJ whole genome shotgun (WGS) entry which is preliminary data.</text>
</comment>
<dbReference type="PROSITE" id="PS50158">
    <property type="entry name" value="ZF_CCHC"/>
    <property type="match status" value="1"/>
</dbReference>
<sequence length="401" mass="44694">MALLSTAKEYVKSELKITPQVEQYQHNPTSKRQHVVPENRDTSNTPTKWRPTNCFYCDKCGHQPKNCTEVPTIEQRRHIMKTKKLCHNCGANDHIATKCPRGPFRVCGTTGHHTSICKKLFDSYSPPRLPPPVKLPKKQSQPTKPTTRASATRAKVNSVNFESTLDVKPQPNTVLHVNDNAEVMILAGQAQVLNPESAMLEPTYVMLDTGADRSFISNELAKRLKDVDSKRLTISTFGSDASLVKTCGITVLQMWDVNGALHTFTVTRIDKVTESLQRNCLCIEDKRFLCDNDLQLSINPLARDIHPHVLLGCADLFSLLCKGLAPQHVLPSGLRLIPSKLGYLVAGKSKKNPNASTDITEATVCTFNASPHDEPLQSWEDFCTFESSGVEELDHNQRKNN</sequence>
<accession>A0ABR1E073</accession>
<dbReference type="InterPro" id="IPR001878">
    <property type="entry name" value="Znf_CCHC"/>
</dbReference>
<dbReference type="PANTHER" id="PTHR47331">
    <property type="entry name" value="PHD-TYPE DOMAIN-CONTAINING PROTEIN"/>
    <property type="match status" value="1"/>
</dbReference>
<dbReference type="InterPro" id="IPR008737">
    <property type="entry name" value="DUF1758"/>
</dbReference>
<dbReference type="Pfam" id="PF05585">
    <property type="entry name" value="DUF1758"/>
    <property type="match status" value="1"/>
</dbReference>
<name>A0ABR1E073_NECAM</name>
<feature type="compositionally biased region" description="Polar residues" evidence="2">
    <location>
        <begin position="143"/>
        <end position="152"/>
    </location>
</feature>
<proteinExistence type="predicted"/>
<dbReference type="PANTHER" id="PTHR47331:SF5">
    <property type="entry name" value="RIBONUCLEASE H"/>
    <property type="match status" value="1"/>
</dbReference>
<reference evidence="4 5" key="1">
    <citation type="submission" date="2023-08" db="EMBL/GenBank/DDBJ databases">
        <title>A Necator americanus chromosomal reference genome.</title>
        <authorList>
            <person name="Ilik V."/>
            <person name="Petrzelkova K.J."/>
            <person name="Pardy F."/>
            <person name="Fuh T."/>
            <person name="Niatou-Singa F.S."/>
            <person name="Gouil Q."/>
            <person name="Baker L."/>
            <person name="Ritchie M.E."/>
            <person name="Jex A.R."/>
            <person name="Gazzola D."/>
            <person name="Li H."/>
            <person name="Toshio Fujiwara R."/>
            <person name="Zhan B."/>
            <person name="Aroian R.V."/>
            <person name="Pafco B."/>
            <person name="Schwarz E.M."/>
        </authorList>
    </citation>
    <scope>NUCLEOTIDE SEQUENCE [LARGE SCALE GENOMIC DNA]</scope>
    <source>
        <strain evidence="4 5">Aroian</strain>
        <tissue evidence="4">Whole animal</tissue>
    </source>
</reference>
<evidence type="ECO:0000256" key="1">
    <source>
        <dbReference type="PROSITE-ProRule" id="PRU00047"/>
    </source>
</evidence>
<keyword evidence="1" id="KW-0862">Zinc</keyword>
<feature type="region of interest" description="Disordered" evidence="2">
    <location>
        <begin position="128"/>
        <end position="152"/>
    </location>
</feature>
<dbReference type="Proteomes" id="UP001303046">
    <property type="component" value="Unassembled WGS sequence"/>
</dbReference>
<feature type="region of interest" description="Disordered" evidence="2">
    <location>
        <begin position="25"/>
        <end position="44"/>
    </location>
</feature>
<evidence type="ECO:0000256" key="2">
    <source>
        <dbReference type="SAM" id="MobiDB-lite"/>
    </source>
</evidence>
<keyword evidence="1" id="KW-0479">Metal-binding</keyword>
<dbReference type="InterPro" id="IPR036875">
    <property type="entry name" value="Znf_CCHC_sf"/>
</dbReference>
<evidence type="ECO:0000313" key="4">
    <source>
        <dbReference type="EMBL" id="KAK6755521.1"/>
    </source>
</evidence>
<evidence type="ECO:0000313" key="5">
    <source>
        <dbReference type="Proteomes" id="UP001303046"/>
    </source>
</evidence>
<organism evidence="4 5">
    <name type="scientific">Necator americanus</name>
    <name type="common">Human hookworm</name>
    <dbReference type="NCBI Taxonomy" id="51031"/>
    <lineage>
        <taxon>Eukaryota</taxon>
        <taxon>Metazoa</taxon>
        <taxon>Ecdysozoa</taxon>
        <taxon>Nematoda</taxon>
        <taxon>Chromadorea</taxon>
        <taxon>Rhabditida</taxon>
        <taxon>Rhabditina</taxon>
        <taxon>Rhabditomorpha</taxon>
        <taxon>Strongyloidea</taxon>
        <taxon>Ancylostomatidae</taxon>
        <taxon>Bunostominae</taxon>
        <taxon>Necator</taxon>
    </lineage>
</organism>
<dbReference type="EMBL" id="JAVFWL010000005">
    <property type="protein sequence ID" value="KAK6755521.1"/>
    <property type="molecule type" value="Genomic_DNA"/>
</dbReference>
<keyword evidence="1" id="KW-0863">Zinc-finger</keyword>
<protein>
    <recommendedName>
        <fullName evidence="3">CCHC-type domain-containing protein</fullName>
    </recommendedName>
</protein>